<evidence type="ECO:0000313" key="3">
    <source>
        <dbReference type="Proteomes" id="UP000434172"/>
    </source>
</evidence>
<dbReference type="Proteomes" id="UP000434172">
    <property type="component" value="Unassembled WGS sequence"/>
</dbReference>
<reference evidence="2 3" key="1">
    <citation type="submission" date="2019-12" db="EMBL/GenBank/DDBJ databases">
        <title>A genome sequence resource for the geographically widespread anthracnose pathogen Colletotrichum asianum.</title>
        <authorList>
            <person name="Meng Y."/>
        </authorList>
    </citation>
    <scope>NUCLEOTIDE SEQUENCE [LARGE SCALE GENOMIC DNA]</scope>
    <source>
        <strain evidence="2 3">ICMP 18580</strain>
    </source>
</reference>
<evidence type="ECO:0000256" key="1">
    <source>
        <dbReference type="SAM" id="Phobius"/>
    </source>
</evidence>
<proteinExistence type="predicted"/>
<comment type="caution">
    <text evidence="2">The sequence shown here is derived from an EMBL/GenBank/DDBJ whole genome shotgun (WGS) entry which is preliminary data.</text>
</comment>
<keyword evidence="1" id="KW-0812">Transmembrane</keyword>
<dbReference type="EMBL" id="WOWK01000014">
    <property type="protein sequence ID" value="KAF0329063.1"/>
    <property type="molecule type" value="Genomic_DNA"/>
</dbReference>
<feature type="transmembrane region" description="Helical" evidence="1">
    <location>
        <begin position="160"/>
        <end position="179"/>
    </location>
</feature>
<feature type="transmembrane region" description="Helical" evidence="1">
    <location>
        <begin position="47"/>
        <end position="65"/>
    </location>
</feature>
<name>A0A8H3ZRG1_9PEZI</name>
<keyword evidence="1" id="KW-0472">Membrane</keyword>
<accession>A0A8H3ZRG1</accession>
<dbReference type="OrthoDB" id="4818008at2759"/>
<dbReference type="AlphaFoldDB" id="A0A8H3ZRG1"/>
<organism evidence="2 3">
    <name type="scientific">Colletotrichum asianum</name>
    <dbReference type="NCBI Taxonomy" id="702518"/>
    <lineage>
        <taxon>Eukaryota</taxon>
        <taxon>Fungi</taxon>
        <taxon>Dikarya</taxon>
        <taxon>Ascomycota</taxon>
        <taxon>Pezizomycotina</taxon>
        <taxon>Sordariomycetes</taxon>
        <taxon>Hypocreomycetidae</taxon>
        <taxon>Glomerellales</taxon>
        <taxon>Glomerellaceae</taxon>
        <taxon>Colletotrichum</taxon>
        <taxon>Colletotrichum gloeosporioides species complex</taxon>
    </lineage>
</organism>
<sequence length="183" mass="20544">MKFIPTSVETTMTRSTEAFGADSKTYSTTSSALRDRPYPTFRGDASTFPQLVVAWLLTFVIIITVRNSSQSGLEKWEREFPVCDPTDWRDLYKPSRSFLIATSCEFQIAQLAVLEISLLVNCILLLWKTKFGERHATWIITTSVAGTALTTLYIHDPATALFLAMPMVLSICLALGFLVDTFR</sequence>
<gene>
    <name evidence="2" type="ORF">GQ607_003731</name>
</gene>
<keyword evidence="3" id="KW-1185">Reference proteome</keyword>
<evidence type="ECO:0000313" key="2">
    <source>
        <dbReference type="EMBL" id="KAF0329063.1"/>
    </source>
</evidence>
<feature type="transmembrane region" description="Helical" evidence="1">
    <location>
        <begin position="136"/>
        <end position="154"/>
    </location>
</feature>
<protein>
    <submittedName>
        <fullName evidence="2">Uncharacterized protein</fullName>
    </submittedName>
</protein>
<keyword evidence="1" id="KW-1133">Transmembrane helix</keyword>